<evidence type="ECO:0000313" key="10">
    <source>
        <dbReference type="EMBL" id="GHD23267.1"/>
    </source>
</evidence>
<keyword evidence="5 8" id="KW-0812">Transmembrane</keyword>
<dbReference type="GO" id="GO:0006865">
    <property type="term" value="P:amino acid transport"/>
    <property type="evidence" value="ECO:0007669"/>
    <property type="project" value="TreeGrafter"/>
</dbReference>
<dbReference type="PANTHER" id="PTHR30614">
    <property type="entry name" value="MEMBRANE COMPONENT OF AMINO ACID ABC TRANSPORTER"/>
    <property type="match status" value="1"/>
</dbReference>
<evidence type="ECO:0000259" key="9">
    <source>
        <dbReference type="PROSITE" id="PS50928"/>
    </source>
</evidence>
<feature type="transmembrane region" description="Helical" evidence="8">
    <location>
        <begin position="325"/>
        <end position="341"/>
    </location>
</feature>
<comment type="similarity">
    <text evidence="2">Belongs to the binding-protein-dependent transport system permease family. HisMQ subfamily.</text>
</comment>
<evidence type="ECO:0000256" key="3">
    <source>
        <dbReference type="ARBA" id="ARBA00022448"/>
    </source>
</evidence>
<comment type="subcellular location">
    <subcellularLocation>
        <location evidence="1">Cell inner membrane</location>
        <topology evidence="1">Multi-pass membrane protein</topology>
    </subcellularLocation>
    <subcellularLocation>
        <location evidence="8">Cell membrane</location>
        <topology evidence="8">Multi-pass membrane protein</topology>
    </subcellularLocation>
</comment>
<dbReference type="InterPro" id="IPR010065">
    <property type="entry name" value="AA_ABC_transptr_permease_3TM"/>
</dbReference>
<dbReference type="Gene3D" id="1.10.3720.10">
    <property type="entry name" value="MetI-like"/>
    <property type="match status" value="1"/>
</dbReference>
<dbReference type="InterPro" id="IPR035906">
    <property type="entry name" value="MetI-like_sf"/>
</dbReference>
<name>A0A8J3DTE2_9HYPH</name>
<dbReference type="GO" id="GO:0043190">
    <property type="term" value="C:ATP-binding cassette (ABC) transporter complex"/>
    <property type="evidence" value="ECO:0007669"/>
    <property type="project" value="InterPro"/>
</dbReference>
<evidence type="ECO:0000256" key="7">
    <source>
        <dbReference type="ARBA" id="ARBA00023136"/>
    </source>
</evidence>
<keyword evidence="6 8" id="KW-1133">Transmembrane helix</keyword>
<dbReference type="GO" id="GO:0022857">
    <property type="term" value="F:transmembrane transporter activity"/>
    <property type="evidence" value="ECO:0007669"/>
    <property type="project" value="InterPro"/>
</dbReference>
<feature type="transmembrane region" description="Helical" evidence="8">
    <location>
        <begin position="119"/>
        <end position="140"/>
    </location>
</feature>
<dbReference type="InterPro" id="IPR000515">
    <property type="entry name" value="MetI-like"/>
</dbReference>
<evidence type="ECO:0000256" key="8">
    <source>
        <dbReference type="RuleBase" id="RU363032"/>
    </source>
</evidence>
<evidence type="ECO:0000256" key="2">
    <source>
        <dbReference type="ARBA" id="ARBA00010072"/>
    </source>
</evidence>
<dbReference type="NCBIfam" id="TIGR01726">
    <property type="entry name" value="HEQRo_perm_3TM"/>
    <property type="match status" value="1"/>
</dbReference>
<dbReference type="AlphaFoldDB" id="A0A8J3DTE2"/>
<keyword evidence="3 8" id="KW-0813">Transport</keyword>
<evidence type="ECO:0000256" key="4">
    <source>
        <dbReference type="ARBA" id="ARBA00022475"/>
    </source>
</evidence>
<proteinExistence type="inferred from homology"/>
<gene>
    <name evidence="10" type="ORF">GCM10016234_38420</name>
</gene>
<keyword evidence="4" id="KW-1003">Cell membrane</keyword>
<evidence type="ECO:0000313" key="11">
    <source>
        <dbReference type="Proteomes" id="UP000630142"/>
    </source>
</evidence>
<protein>
    <submittedName>
        <fullName evidence="10">Amino acid ABC transporter permease</fullName>
    </submittedName>
</protein>
<dbReference type="Pfam" id="PF00528">
    <property type="entry name" value="BPD_transp_1"/>
    <property type="match status" value="1"/>
</dbReference>
<dbReference type="CDD" id="cd06261">
    <property type="entry name" value="TM_PBP2"/>
    <property type="match status" value="1"/>
</dbReference>
<feature type="transmembrane region" description="Helical" evidence="8">
    <location>
        <begin position="21"/>
        <end position="43"/>
    </location>
</feature>
<dbReference type="EMBL" id="BMZQ01000005">
    <property type="protein sequence ID" value="GHD23267.1"/>
    <property type="molecule type" value="Genomic_DNA"/>
</dbReference>
<dbReference type="PROSITE" id="PS50928">
    <property type="entry name" value="ABC_TM1"/>
    <property type="match status" value="1"/>
</dbReference>
<feature type="domain" description="ABC transmembrane type-1" evidence="9">
    <location>
        <begin position="150"/>
        <end position="340"/>
    </location>
</feature>
<sequence>MTDGFQTVRQANVIFDRLRRGLFGGWLNTSLTVLTVVLLVWIVPPLIRWGLLDASFSGPSGDCVAAGGACWSFVAAKLRFILFAFYPPDLQWRPLLVMLLLVALLVITAQPRFWRRELLIAWIVVIVGSWVLMSGGWLLLRVPSNQWGGLPVTLFVWTVCFALAMPLAVLLALARRSRMGGLRTVSILLIELMRGTPMVAILYVAMLILPMAIPGGQGFDKTLRAMIMITLFWSAYVAEVVRAGLQTIPAGQEEAATALGLGYWRTMQLIVLPQALRLVIPGLVNLAIGFLLATSLLAVIGIFDLLNAARASATDPQWLGFYDEAYLTVAVIYFVFCYAGSRYSRWLERRLGSHVRP</sequence>
<dbReference type="SUPFAM" id="SSF161098">
    <property type="entry name" value="MetI-like"/>
    <property type="match status" value="1"/>
</dbReference>
<dbReference type="InterPro" id="IPR043429">
    <property type="entry name" value="ArtM/GltK/GlnP/TcyL/YhdX-like"/>
</dbReference>
<reference evidence="10" key="1">
    <citation type="journal article" date="2014" name="Int. J. Syst. Evol. Microbiol.">
        <title>Complete genome sequence of Corynebacterium casei LMG S-19264T (=DSM 44701T), isolated from a smear-ripened cheese.</title>
        <authorList>
            <consortium name="US DOE Joint Genome Institute (JGI-PGF)"/>
            <person name="Walter F."/>
            <person name="Albersmeier A."/>
            <person name="Kalinowski J."/>
            <person name="Ruckert C."/>
        </authorList>
    </citation>
    <scope>NUCLEOTIDE SEQUENCE</scope>
    <source>
        <strain evidence="10">KCTC 42249</strain>
    </source>
</reference>
<feature type="transmembrane region" description="Helical" evidence="8">
    <location>
        <begin position="195"/>
        <end position="213"/>
    </location>
</feature>
<dbReference type="RefSeq" id="WP_189507144.1">
    <property type="nucleotide sequence ID" value="NZ_BMZQ01000005.1"/>
</dbReference>
<organism evidence="10 11">
    <name type="scientific">Tianweitania populi</name>
    <dbReference type="NCBI Taxonomy" id="1607949"/>
    <lineage>
        <taxon>Bacteria</taxon>
        <taxon>Pseudomonadati</taxon>
        <taxon>Pseudomonadota</taxon>
        <taxon>Alphaproteobacteria</taxon>
        <taxon>Hyphomicrobiales</taxon>
        <taxon>Phyllobacteriaceae</taxon>
        <taxon>Tianweitania</taxon>
    </lineage>
</organism>
<feature type="transmembrane region" description="Helical" evidence="8">
    <location>
        <begin position="90"/>
        <end position="107"/>
    </location>
</feature>
<evidence type="ECO:0000256" key="1">
    <source>
        <dbReference type="ARBA" id="ARBA00004429"/>
    </source>
</evidence>
<accession>A0A8J3DTE2</accession>
<feature type="transmembrane region" description="Helical" evidence="8">
    <location>
        <begin position="152"/>
        <end position="174"/>
    </location>
</feature>
<reference evidence="10" key="2">
    <citation type="submission" date="2020-09" db="EMBL/GenBank/DDBJ databases">
        <authorList>
            <person name="Sun Q."/>
            <person name="Kim S."/>
        </authorList>
    </citation>
    <scope>NUCLEOTIDE SEQUENCE</scope>
    <source>
        <strain evidence="10">KCTC 42249</strain>
    </source>
</reference>
<feature type="transmembrane region" description="Helical" evidence="8">
    <location>
        <begin position="225"/>
        <end position="245"/>
    </location>
</feature>
<evidence type="ECO:0000256" key="5">
    <source>
        <dbReference type="ARBA" id="ARBA00022692"/>
    </source>
</evidence>
<keyword evidence="11" id="KW-1185">Reference proteome</keyword>
<comment type="caution">
    <text evidence="10">The sequence shown here is derived from an EMBL/GenBank/DDBJ whole genome shotgun (WGS) entry which is preliminary data.</text>
</comment>
<feature type="transmembrane region" description="Helical" evidence="8">
    <location>
        <begin position="283"/>
        <end position="305"/>
    </location>
</feature>
<dbReference type="Proteomes" id="UP000630142">
    <property type="component" value="Unassembled WGS sequence"/>
</dbReference>
<keyword evidence="7 8" id="KW-0472">Membrane</keyword>
<evidence type="ECO:0000256" key="6">
    <source>
        <dbReference type="ARBA" id="ARBA00022989"/>
    </source>
</evidence>
<dbReference type="PANTHER" id="PTHR30614:SF41">
    <property type="entry name" value="INNER MEMBRANE AMINO-ACID ABC TRANSPORTER PERMEASE PROTEIN YHDY"/>
    <property type="match status" value="1"/>
</dbReference>